<name>A0A430BBB8_SPHYA</name>
<organism evidence="1 2">
    <name type="scientific">Sphingobium yanoikuyae</name>
    <name type="common">Sphingomonas yanoikuyae</name>
    <dbReference type="NCBI Taxonomy" id="13690"/>
    <lineage>
        <taxon>Bacteria</taxon>
        <taxon>Pseudomonadati</taxon>
        <taxon>Pseudomonadota</taxon>
        <taxon>Alphaproteobacteria</taxon>
        <taxon>Sphingomonadales</taxon>
        <taxon>Sphingomonadaceae</taxon>
        <taxon>Sphingobium</taxon>
    </lineage>
</organism>
<proteinExistence type="predicted"/>
<protein>
    <submittedName>
        <fullName evidence="1">Uncharacterized protein</fullName>
    </submittedName>
</protein>
<gene>
    <name evidence="1" type="ORF">DAH51_26945</name>
</gene>
<sequence>MSQVAWSGCCIAGRRIRREHASSKAIARDLHLSRKVERPVMVAPVAHGEIGDHHIEDILFRQP</sequence>
<dbReference type="EMBL" id="QRAL01000068">
    <property type="protein sequence ID" value="RSU45862.1"/>
    <property type="molecule type" value="Genomic_DNA"/>
</dbReference>
<evidence type="ECO:0000313" key="2">
    <source>
        <dbReference type="Proteomes" id="UP000287401"/>
    </source>
</evidence>
<reference evidence="1 2" key="1">
    <citation type="submission" date="2018-07" db="EMBL/GenBank/DDBJ databases">
        <title>Genomic and Epidemiologic Investigation of an Indolent Hospital Outbreak.</title>
        <authorList>
            <person name="Johnson R.C."/>
            <person name="Deming C."/>
            <person name="Conlan S."/>
            <person name="Zellmer C.J."/>
            <person name="Michelin A.V."/>
            <person name="Lee-Lin S."/>
            <person name="Thomas P.J."/>
            <person name="Park M."/>
            <person name="Weingarten R.A."/>
            <person name="Less J."/>
            <person name="Dekker J.P."/>
            <person name="Frank K.M."/>
            <person name="Musser K.A."/>
            <person name="Mcquiston J.R."/>
            <person name="Henderson D.K."/>
            <person name="Lau A.F."/>
            <person name="Palmore T.N."/>
            <person name="Segre J.A."/>
        </authorList>
    </citation>
    <scope>NUCLEOTIDE SEQUENCE [LARGE SCALE GENOMIC DNA]</scope>
    <source>
        <strain evidence="1 2">SK-NIH.Env6_1116</strain>
    </source>
</reference>
<comment type="caution">
    <text evidence="1">The sequence shown here is derived from an EMBL/GenBank/DDBJ whole genome shotgun (WGS) entry which is preliminary data.</text>
</comment>
<dbReference type="AlphaFoldDB" id="A0A430BBB8"/>
<accession>A0A430BBB8</accession>
<evidence type="ECO:0000313" key="1">
    <source>
        <dbReference type="EMBL" id="RSU45862.1"/>
    </source>
</evidence>
<dbReference type="Proteomes" id="UP000287401">
    <property type="component" value="Unassembled WGS sequence"/>
</dbReference>